<accession>A0A8K0A6B7</accession>
<evidence type="ECO:0000259" key="5">
    <source>
        <dbReference type="PROSITE" id="PS51039"/>
    </source>
</evidence>
<keyword evidence="2 4" id="KW-0863">Zinc-finger</keyword>
<dbReference type="SMART" id="SM00154">
    <property type="entry name" value="ZnF_AN1"/>
    <property type="match status" value="2"/>
</dbReference>
<evidence type="ECO:0000256" key="3">
    <source>
        <dbReference type="ARBA" id="ARBA00022833"/>
    </source>
</evidence>
<dbReference type="Gene3D" id="4.10.1110.10">
    <property type="entry name" value="AN1-like Zinc finger"/>
    <property type="match status" value="2"/>
</dbReference>
<dbReference type="GO" id="GO:0008270">
    <property type="term" value="F:zinc ion binding"/>
    <property type="evidence" value="ECO:0007669"/>
    <property type="project" value="UniProtKB-KW"/>
</dbReference>
<dbReference type="InterPro" id="IPR035896">
    <property type="entry name" value="AN1-like_Znf"/>
</dbReference>
<reference evidence="6" key="1">
    <citation type="submission" date="2022-01" db="EMBL/GenBank/DDBJ databases">
        <authorList>
            <person name="Braso-Vives M."/>
        </authorList>
    </citation>
    <scope>NUCLEOTIDE SEQUENCE</scope>
</reference>
<protein>
    <submittedName>
        <fullName evidence="6">ZFAND1 protein</fullName>
    </submittedName>
</protein>
<dbReference type="OrthoDB" id="431929at2759"/>
<evidence type="ECO:0000256" key="1">
    <source>
        <dbReference type="ARBA" id="ARBA00022723"/>
    </source>
</evidence>
<dbReference type="EMBL" id="OV696692">
    <property type="protein sequence ID" value="CAH1268843.1"/>
    <property type="molecule type" value="Genomic_DNA"/>
</dbReference>
<feature type="domain" description="AN1-type" evidence="5">
    <location>
        <begin position="18"/>
        <end position="66"/>
    </location>
</feature>
<dbReference type="InterPro" id="IPR057358">
    <property type="entry name" value="UBL_ZFAND1-like"/>
</dbReference>
<dbReference type="PROSITE" id="PS51039">
    <property type="entry name" value="ZF_AN1"/>
    <property type="match status" value="2"/>
</dbReference>
<evidence type="ECO:0000313" key="6">
    <source>
        <dbReference type="EMBL" id="CAH1268843.1"/>
    </source>
</evidence>
<organism evidence="6 7">
    <name type="scientific">Branchiostoma lanceolatum</name>
    <name type="common">Common lancelet</name>
    <name type="synonym">Amphioxus lanceolatum</name>
    <dbReference type="NCBI Taxonomy" id="7740"/>
    <lineage>
        <taxon>Eukaryota</taxon>
        <taxon>Metazoa</taxon>
        <taxon>Chordata</taxon>
        <taxon>Cephalochordata</taxon>
        <taxon>Leptocardii</taxon>
        <taxon>Amphioxiformes</taxon>
        <taxon>Branchiostomatidae</taxon>
        <taxon>Branchiostoma</taxon>
    </lineage>
</organism>
<gene>
    <name evidence="6" type="primary">ZFAND1</name>
    <name evidence="6" type="ORF">BLAG_LOCUS21650</name>
</gene>
<dbReference type="PANTHER" id="PTHR14677">
    <property type="entry name" value="ARSENITE INDUCUBLE RNA ASSOCIATED PROTEIN AIP-1-RELATED"/>
    <property type="match status" value="1"/>
</dbReference>
<sequence>MDRSDWTNGTTRNMAELPELGQQCSVTSCKQLDFLPFKCDACSGIFCKEHRSRESHSCTECNIQQAKVEVTSPKSYPCTYQDCTNSELMPVICEHCNKNLCLQHRHQQDHGCEKYLAPQERMTQTKELIQKIADSKKDDVGKKKKKKMGAKSAQMAAKVALMKIKMKADGDKSIPQTERIYFQVFLPKDGAEKSRPMFFSTQWTVGKTVDKIAAICRLRNDNNVATAKKLRLCHCETGNIFPIAEKLDLLLKSAEPVYNGGNVILEYVDNECTCLSNVEDYIS</sequence>
<name>A0A8K0A6B7_BRALA</name>
<keyword evidence="1" id="KW-0479">Metal-binding</keyword>
<dbReference type="GO" id="GO:0010494">
    <property type="term" value="C:cytoplasmic stress granule"/>
    <property type="evidence" value="ECO:0007669"/>
    <property type="project" value="TreeGrafter"/>
</dbReference>
<proteinExistence type="predicted"/>
<keyword evidence="3" id="KW-0862">Zinc</keyword>
<keyword evidence="7" id="KW-1185">Reference proteome</keyword>
<dbReference type="PANTHER" id="PTHR14677:SF37">
    <property type="entry name" value="AN1-TYPE ZINC FINGER PROTEIN 1"/>
    <property type="match status" value="1"/>
</dbReference>
<feature type="domain" description="AN1-type" evidence="5">
    <location>
        <begin position="72"/>
        <end position="120"/>
    </location>
</feature>
<dbReference type="GO" id="GO:0035617">
    <property type="term" value="P:stress granule disassembly"/>
    <property type="evidence" value="ECO:0007669"/>
    <property type="project" value="TreeGrafter"/>
</dbReference>
<evidence type="ECO:0000256" key="2">
    <source>
        <dbReference type="ARBA" id="ARBA00022771"/>
    </source>
</evidence>
<dbReference type="SUPFAM" id="SSF118310">
    <property type="entry name" value="AN1-like Zinc finger"/>
    <property type="match status" value="2"/>
</dbReference>
<dbReference type="AlphaFoldDB" id="A0A8K0A6B7"/>
<dbReference type="Pfam" id="PF25327">
    <property type="entry name" value="UBL_ZFAND1"/>
    <property type="match status" value="1"/>
</dbReference>
<dbReference type="Proteomes" id="UP000838412">
    <property type="component" value="Chromosome 7"/>
</dbReference>
<evidence type="ECO:0000256" key="4">
    <source>
        <dbReference type="PROSITE-ProRule" id="PRU00449"/>
    </source>
</evidence>
<evidence type="ECO:0000313" key="7">
    <source>
        <dbReference type="Proteomes" id="UP000838412"/>
    </source>
</evidence>
<dbReference type="InterPro" id="IPR000058">
    <property type="entry name" value="Znf_AN1"/>
</dbReference>
<dbReference type="Pfam" id="PF01428">
    <property type="entry name" value="zf-AN1"/>
    <property type="match status" value="2"/>
</dbReference>